<feature type="domain" description="pPIWI-RE three-gene island" evidence="2">
    <location>
        <begin position="25"/>
        <end position="164"/>
    </location>
</feature>
<sequence length="381" mass="41419">MRTGAARRAGWPDTGEESEGVGSELFRELARMVAALAEVQGLRSFALPYPGLAQRALDHTVMHCLDVGETPPRSLPELWEWCRTRPAGDPLFAVPASLVTPGATLVHPVGRMPTRSCLEVASHGPDGGVAVHACALLGDLEARCGAGARYRQCRRFLARHPVVHQRDRFGPGWSKAVWSRVKDLYGPLPESLLVDGDFLRCPSCGLPALPRDGAVPVPGPSATNADIWCEGEECPRDDPLILIREPEQAWILRRSLRMFLALPHRTEEAAREALDRAGIDHEALSGPLSAYRLRDTGPGVVDIQVHDRLQPALLAAHLTDSAPLADRTLVVVPDALAGRDGYREAFTDALPALLRDRLVLTTPVDLVPDLGRAPREEKDDA</sequence>
<organism evidence="3 4">
    <name type="scientific">Streptomyces blastmyceticus</name>
    <dbReference type="NCBI Taxonomy" id="68180"/>
    <lineage>
        <taxon>Bacteria</taxon>
        <taxon>Bacillati</taxon>
        <taxon>Actinomycetota</taxon>
        <taxon>Actinomycetes</taxon>
        <taxon>Kitasatosporales</taxon>
        <taxon>Streptomycetaceae</taxon>
        <taxon>Streptomyces</taxon>
    </lineage>
</organism>
<accession>A0ABN0XR46</accession>
<dbReference type="Pfam" id="PF18156">
    <property type="entry name" value="pPIWI_RE_Y"/>
    <property type="match status" value="1"/>
</dbReference>
<gene>
    <name evidence="3" type="ORF">GCM10010319_55830</name>
</gene>
<comment type="caution">
    <text evidence="3">The sequence shown here is derived from an EMBL/GenBank/DDBJ whole genome shotgun (WGS) entry which is preliminary data.</text>
</comment>
<feature type="region of interest" description="Disordered" evidence="1">
    <location>
        <begin position="1"/>
        <end position="22"/>
    </location>
</feature>
<dbReference type="InterPro" id="IPR041191">
    <property type="entry name" value="pPIWI_RE_Y"/>
</dbReference>
<protein>
    <recommendedName>
        <fullName evidence="2">pPIWI-RE three-gene island domain-containing protein</fullName>
    </recommendedName>
</protein>
<reference evidence="3 4" key="1">
    <citation type="journal article" date="2019" name="Int. J. Syst. Evol. Microbiol.">
        <title>The Global Catalogue of Microorganisms (GCM) 10K type strain sequencing project: providing services to taxonomists for standard genome sequencing and annotation.</title>
        <authorList>
            <consortium name="The Broad Institute Genomics Platform"/>
            <consortium name="The Broad Institute Genome Sequencing Center for Infectious Disease"/>
            <person name="Wu L."/>
            <person name="Ma J."/>
        </authorList>
    </citation>
    <scope>NUCLEOTIDE SEQUENCE [LARGE SCALE GENOMIC DNA]</scope>
    <source>
        <strain evidence="3 4">JCM 4565</strain>
    </source>
</reference>
<evidence type="ECO:0000313" key="4">
    <source>
        <dbReference type="Proteomes" id="UP001500063"/>
    </source>
</evidence>
<proteinExistence type="predicted"/>
<name>A0ABN0XR46_9ACTN</name>
<keyword evidence="4" id="KW-1185">Reference proteome</keyword>
<dbReference type="EMBL" id="BAAABW010000027">
    <property type="protein sequence ID" value="GAA0370674.1"/>
    <property type="molecule type" value="Genomic_DNA"/>
</dbReference>
<evidence type="ECO:0000259" key="2">
    <source>
        <dbReference type="Pfam" id="PF18156"/>
    </source>
</evidence>
<evidence type="ECO:0000256" key="1">
    <source>
        <dbReference type="SAM" id="MobiDB-lite"/>
    </source>
</evidence>
<dbReference type="Proteomes" id="UP001500063">
    <property type="component" value="Unassembled WGS sequence"/>
</dbReference>
<evidence type="ECO:0000313" key="3">
    <source>
        <dbReference type="EMBL" id="GAA0370674.1"/>
    </source>
</evidence>
<dbReference type="RefSeq" id="WP_344122158.1">
    <property type="nucleotide sequence ID" value="NZ_BAAABW010000027.1"/>
</dbReference>